<dbReference type="InterPro" id="IPR038765">
    <property type="entry name" value="Papain-like_cys_pep_sf"/>
</dbReference>
<dbReference type="AlphaFoldDB" id="A0A1Y6BCS1"/>
<evidence type="ECO:0000313" key="1">
    <source>
        <dbReference type="EMBL" id="SME97344.1"/>
    </source>
</evidence>
<name>A0A1Y6BCS1_9BACT</name>
<sequence>MTHYSSVFLVVAFMLLPQNGLSGTKLPLRQSVLEEADRILNLANVSYVYGGKQLGHSSHCDACTSCLSEKVPQKNRRLEVCPVCRSCSLDCSHFVSLVFTQAGLRAPYLTTSQMRDLPTDTLRRRYGWVNLGNRASRALPGDLLVYPGHVVIVEKVIKPGTGHVVHATSGKEVRGPGQGIQRQTLVTFKTYKGPLQKVLRHESLLKELRRTLSPKYGVRSKL</sequence>
<dbReference type="STRING" id="1513793.SAMN06296036_102355"/>
<protein>
    <submittedName>
        <fullName evidence="1">NlpC/P60 family protein</fullName>
    </submittedName>
</protein>
<dbReference type="OrthoDB" id="9815778at2"/>
<evidence type="ECO:0000313" key="2">
    <source>
        <dbReference type="Proteomes" id="UP000192907"/>
    </source>
</evidence>
<proteinExistence type="predicted"/>
<accession>A0A1Y6BCS1</accession>
<organism evidence="1 2">
    <name type="scientific">Pseudobacteriovorax antillogorgiicola</name>
    <dbReference type="NCBI Taxonomy" id="1513793"/>
    <lineage>
        <taxon>Bacteria</taxon>
        <taxon>Pseudomonadati</taxon>
        <taxon>Bdellovibrionota</taxon>
        <taxon>Oligoflexia</taxon>
        <taxon>Oligoflexales</taxon>
        <taxon>Pseudobacteriovoracaceae</taxon>
        <taxon>Pseudobacteriovorax</taxon>
    </lineage>
</organism>
<dbReference type="Gene3D" id="3.90.1720.10">
    <property type="entry name" value="endopeptidase domain like (from Nostoc punctiforme)"/>
    <property type="match status" value="1"/>
</dbReference>
<keyword evidence="2" id="KW-1185">Reference proteome</keyword>
<gene>
    <name evidence="1" type="ORF">SAMN06296036_102355</name>
</gene>
<dbReference type="EMBL" id="FWZT01000002">
    <property type="protein sequence ID" value="SME97344.1"/>
    <property type="molecule type" value="Genomic_DNA"/>
</dbReference>
<dbReference type="RefSeq" id="WP_132315068.1">
    <property type="nucleotide sequence ID" value="NZ_FWZT01000002.1"/>
</dbReference>
<dbReference type="Proteomes" id="UP000192907">
    <property type="component" value="Unassembled WGS sequence"/>
</dbReference>
<dbReference type="SUPFAM" id="SSF54001">
    <property type="entry name" value="Cysteine proteinases"/>
    <property type="match status" value="1"/>
</dbReference>
<reference evidence="2" key="1">
    <citation type="submission" date="2017-04" db="EMBL/GenBank/DDBJ databases">
        <authorList>
            <person name="Varghese N."/>
            <person name="Submissions S."/>
        </authorList>
    </citation>
    <scope>NUCLEOTIDE SEQUENCE [LARGE SCALE GENOMIC DNA]</scope>
    <source>
        <strain evidence="2">RKEM611</strain>
    </source>
</reference>